<feature type="compositionally biased region" description="Basic and acidic residues" evidence="1">
    <location>
        <begin position="18"/>
        <end position="33"/>
    </location>
</feature>
<dbReference type="EMBL" id="BLAL01000183">
    <property type="protein sequence ID" value="GES89020.1"/>
    <property type="molecule type" value="Genomic_DNA"/>
</dbReference>
<organism evidence="2 3">
    <name type="scientific">Rhizophagus clarus</name>
    <dbReference type="NCBI Taxonomy" id="94130"/>
    <lineage>
        <taxon>Eukaryota</taxon>
        <taxon>Fungi</taxon>
        <taxon>Fungi incertae sedis</taxon>
        <taxon>Mucoromycota</taxon>
        <taxon>Glomeromycotina</taxon>
        <taxon>Glomeromycetes</taxon>
        <taxon>Glomerales</taxon>
        <taxon>Glomeraceae</taxon>
        <taxon>Rhizophagus</taxon>
    </lineage>
</organism>
<evidence type="ECO:0000313" key="3">
    <source>
        <dbReference type="Proteomes" id="UP000615446"/>
    </source>
</evidence>
<feature type="region of interest" description="Disordered" evidence="1">
    <location>
        <begin position="1"/>
        <end position="42"/>
    </location>
</feature>
<dbReference type="Proteomes" id="UP000615446">
    <property type="component" value="Unassembled WGS sequence"/>
</dbReference>
<accession>A0A8H3LMW0</accession>
<comment type="caution">
    <text evidence="2">The sequence shown here is derived from an EMBL/GenBank/DDBJ whole genome shotgun (WGS) entry which is preliminary data.</text>
</comment>
<sequence>MITFSNSNIPPPKISLKSSEDTIKLSEDSTNDKGKKRKQNHLTDNFGSSNLILTGSFIVTSEMKSFKIIKEASGAVMFSGRLEALWNLPSSNSNAYSNSNRFLLEV</sequence>
<evidence type="ECO:0000313" key="2">
    <source>
        <dbReference type="EMBL" id="GES89020.1"/>
    </source>
</evidence>
<gene>
    <name evidence="2" type="ORF">RCL2_001594200</name>
</gene>
<evidence type="ECO:0000256" key="1">
    <source>
        <dbReference type="SAM" id="MobiDB-lite"/>
    </source>
</evidence>
<reference evidence="2" key="1">
    <citation type="submission" date="2019-10" db="EMBL/GenBank/DDBJ databases">
        <title>Conservation and host-specific expression of non-tandemly repeated heterogenous ribosome RNA gene in arbuscular mycorrhizal fungi.</title>
        <authorList>
            <person name="Maeda T."/>
            <person name="Kobayashi Y."/>
            <person name="Nakagawa T."/>
            <person name="Ezawa T."/>
            <person name="Yamaguchi K."/>
            <person name="Bino T."/>
            <person name="Nishimoto Y."/>
            <person name="Shigenobu S."/>
            <person name="Kawaguchi M."/>
        </authorList>
    </citation>
    <scope>NUCLEOTIDE SEQUENCE</scope>
    <source>
        <strain evidence="2">HR1</strain>
    </source>
</reference>
<name>A0A8H3LMW0_9GLOM</name>
<protein>
    <submittedName>
        <fullName evidence="2">Uncharacterized protein</fullName>
    </submittedName>
</protein>
<dbReference type="AlphaFoldDB" id="A0A8H3LMW0"/>
<proteinExistence type="predicted"/>